<reference evidence="2 3" key="1">
    <citation type="submission" date="2018-08" db="EMBL/GenBank/DDBJ databases">
        <title>Meiothermus roseus NBRC 110900 genome sequencing project.</title>
        <authorList>
            <person name="Da Costa M.S."/>
            <person name="Albuquerque L."/>
            <person name="Raposo P."/>
            <person name="Froufe H.J.C."/>
            <person name="Barroso C.S."/>
            <person name="Egas C."/>
        </authorList>
    </citation>
    <scope>NUCLEOTIDE SEQUENCE [LARGE SCALE GENOMIC DNA]</scope>
    <source>
        <strain evidence="2 3">NBRC 110900</strain>
    </source>
</reference>
<evidence type="ECO:0000313" key="3">
    <source>
        <dbReference type="Proteomes" id="UP000265341"/>
    </source>
</evidence>
<dbReference type="Proteomes" id="UP000265341">
    <property type="component" value="Unassembled WGS sequence"/>
</dbReference>
<organism evidence="2 3">
    <name type="scientific">Calidithermus roseus</name>
    <dbReference type="NCBI Taxonomy" id="1644118"/>
    <lineage>
        <taxon>Bacteria</taxon>
        <taxon>Thermotogati</taxon>
        <taxon>Deinococcota</taxon>
        <taxon>Deinococci</taxon>
        <taxon>Thermales</taxon>
        <taxon>Thermaceae</taxon>
        <taxon>Calidithermus</taxon>
    </lineage>
</organism>
<dbReference type="RefSeq" id="WP_119279804.1">
    <property type="nucleotide sequence ID" value="NZ_QWLA01000079.1"/>
</dbReference>
<feature type="chain" id="PRO_5017240826" evidence="1">
    <location>
        <begin position="25"/>
        <end position="204"/>
    </location>
</feature>
<proteinExistence type="predicted"/>
<dbReference type="PROSITE" id="PS51257">
    <property type="entry name" value="PROKAR_LIPOPROTEIN"/>
    <property type="match status" value="1"/>
</dbReference>
<keyword evidence="3" id="KW-1185">Reference proteome</keyword>
<gene>
    <name evidence="2" type="ORF">Mrose_03083</name>
</gene>
<accession>A0A399EFC2</accession>
<name>A0A399EFC2_9DEIN</name>
<dbReference type="AlphaFoldDB" id="A0A399EFC2"/>
<dbReference type="OrthoDB" id="9890469at2"/>
<comment type="caution">
    <text evidence="2">The sequence shown here is derived from an EMBL/GenBank/DDBJ whole genome shotgun (WGS) entry which is preliminary data.</text>
</comment>
<evidence type="ECO:0000313" key="2">
    <source>
        <dbReference type="EMBL" id="RIH83344.1"/>
    </source>
</evidence>
<evidence type="ECO:0000256" key="1">
    <source>
        <dbReference type="SAM" id="SignalP"/>
    </source>
</evidence>
<dbReference type="EMBL" id="QWLA01000079">
    <property type="protein sequence ID" value="RIH83344.1"/>
    <property type="molecule type" value="Genomic_DNA"/>
</dbReference>
<keyword evidence="1" id="KW-0732">Signal</keyword>
<sequence length="204" mass="22517">MKTLGLALWLSLAVLVAGCGPQKATDSAGKRVMTTSDSLNYFNVQDVGEVRPLPRGKLYLTAQDIRARGDVDPQSLRALSANPDEGYIEVGDWYIPGRVYRGLQETTPYNVSLEAMNVLEGPELQFLFNATPDEMRSELERVGLSVRDVRELSVDGELSIDDLRTLASMADQRSAPARLAVMSGRGFRTILESRITARQGRDVR</sequence>
<protein>
    <submittedName>
        <fullName evidence="2">Uncharacterized protein</fullName>
    </submittedName>
</protein>
<feature type="signal peptide" evidence="1">
    <location>
        <begin position="1"/>
        <end position="24"/>
    </location>
</feature>